<keyword evidence="4" id="KW-1185">Reference proteome</keyword>
<comment type="caution">
    <text evidence="3">The sequence shown here is derived from an EMBL/GenBank/DDBJ whole genome shotgun (WGS) entry which is preliminary data.</text>
</comment>
<feature type="domain" description="PafC HTH" evidence="2">
    <location>
        <begin position="374"/>
        <end position="489"/>
    </location>
</feature>
<dbReference type="InterPro" id="IPR043839">
    <property type="entry name" value="PafC_HTH"/>
</dbReference>
<feature type="domain" description="WYL" evidence="1">
    <location>
        <begin position="519"/>
        <end position="580"/>
    </location>
</feature>
<keyword evidence="3" id="KW-0647">Proteasome</keyword>
<dbReference type="PANTHER" id="PTHR34580:SF1">
    <property type="entry name" value="PROTEIN PAFC"/>
    <property type="match status" value="1"/>
</dbReference>
<feature type="domain" description="WYL" evidence="1">
    <location>
        <begin position="162"/>
        <end position="218"/>
    </location>
</feature>
<evidence type="ECO:0000313" key="3">
    <source>
        <dbReference type="EMBL" id="MDR7293460.1"/>
    </source>
</evidence>
<dbReference type="PANTHER" id="PTHR34580">
    <property type="match status" value="1"/>
</dbReference>
<evidence type="ECO:0000259" key="1">
    <source>
        <dbReference type="Pfam" id="PF13280"/>
    </source>
</evidence>
<organism evidence="3 4">
    <name type="scientific">Pseudoglutamicibacter albus</name>
    <dbReference type="NCBI Taxonomy" id="98671"/>
    <lineage>
        <taxon>Bacteria</taxon>
        <taxon>Bacillati</taxon>
        <taxon>Actinomycetota</taxon>
        <taxon>Actinomycetes</taxon>
        <taxon>Micrococcales</taxon>
        <taxon>Micrococcaceae</taxon>
        <taxon>Pseudoglutamicibacter</taxon>
    </lineage>
</organism>
<dbReference type="Pfam" id="PF13280">
    <property type="entry name" value="WYL"/>
    <property type="match status" value="2"/>
</dbReference>
<proteinExistence type="predicted"/>
<dbReference type="InterPro" id="IPR051534">
    <property type="entry name" value="CBASS_pafABC_assoc_protein"/>
</dbReference>
<dbReference type="PROSITE" id="PS52050">
    <property type="entry name" value="WYL"/>
    <property type="match status" value="2"/>
</dbReference>
<reference evidence="3" key="1">
    <citation type="submission" date="2023-07" db="EMBL/GenBank/DDBJ databases">
        <title>Sequencing the genomes of 1000 actinobacteria strains.</title>
        <authorList>
            <person name="Klenk H.-P."/>
        </authorList>
    </citation>
    <scope>NUCLEOTIDE SEQUENCE</scope>
    <source>
        <strain evidence="3">DSM 13068</strain>
    </source>
</reference>
<name>A0ABU1Z089_9MICC</name>
<dbReference type="InterPro" id="IPR026881">
    <property type="entry name" value="WYL_dom"/>
</dbReference>
<gene>
    <name evidence="3" type="ORF">J2S67_000728</name>
</gene>
<dbReference type="Proteomes" id="UP001180715">
    <property type="component" value="Unassembled WGS sequence"/>
</dbReference>
<evidence type="ECO:0000259" key="2">
    <source>
        <dbReference type="Pfam" id="PF19187"/>
    </source>
</evidence>
<dbReference type="RefSeq" id="WP_310246431.1">
    <property type="nucleotide sequence ID" value="NZ_JAVDXX010000001.1"/>
</dbReference>
<dbReference type="Pfam" id="PF19187">
    <property type="entry name" value="HTH_PafC"/>
    <property type="match status" value="1"/>
</dbReference>
<dbReference type="GO" id="GO:0000502">
    <property type="term" value="C:proteasome complex"/>
    <property type="evidence" value="ECO:0007669"/>
    <property type="project" value="UniProtKB-KW"/>
</dbReference>
<sequence length="704" mass="75749">MSRSNVKPVSPAAKAVGLMRVLTSTRIGLTAAMLRERIPEYRGLSDAAFERAFERDKSRLRALGLELTVERLEADGLGEVRYRIDLPAHRLPELHLSETERLVTSLAAAAVGGSSWGSHARRASARLVGGASDRLSGRETSGLGARVELSNPPEAAEASILAALCEYPVAFDYRAANGELTSRRIMPWGVGQKAGRWYMFGGDIERGGERMFRLDRVQGHVAQANARKTEMVHEIYGRPDKFSMRQELGRLSEREPRHTVLIAVAEGTGAEMKARGRSVAHGGGVEVIEIQGVYPDVVRECAAIGAAVVDAEADIGVPELDVTETDQPERAALEDVEALVEAAIAANADPTGADAAAPRVRISAGGRPSTDHVLADVVSLVAVIQGEGITGLEDLAHRFGVSVSEIQRRVATLELGAQLTEDAAGSQENFALSIENGNVQLTGGDALRYPLNVSLQEATALLLGCQLLVSIPGIAPTVHAAAQTVMHKLMQAREQLGAFDKVVAIEAGEPGHETAGFAQKLGQVIADRRTVELEYAGLDATTERSIDPLTLIRVDDKLYVRAWCHLRSDERTFLLERIVHMNITEREATHTPVHPYGVQARGTQEQGEGIDALVAFGPNAEWMAPAFRPSATKRTEHELIGRIEVISAERVARSVAAAGGDMRIIAPTQLRHDVSLALEGLLDRSRKCRTVGTELIRGVTGCAH</sequence>
<evidence type="ECO:0000313" key="4">
    <source>
        <dbReference type="Proteomes" id="UP001180715"/>
    </source>
</evidence>
<dbReference type="EMBL" id="JAVDXX010000001">
    <property type="protein sequence ID" value="MDR7293460.1"/>
    <property type="molecule type" value="Genomic_DNA"/>
</dbReference>
<protein>
    <submittedName>
        <fullName evidence="3">Proteasome accessory factor C</fullName>
    </submittedName>
</protein>
<accession>A0ABU1Z089</accession>